<feature type="transmembrane region" description="Helical" evidence="1">
    <location>
        <begin position="244"/>
        <end position="262"/>
    </location>
</feature>
<organism evidence="2 3">
    <name type="scientific">Candidatus Tagabacteria bacterium RIFCSPLOWO2_01_FULL_39_11</name>
    <dbReference type="NCBI Taxonomy" id="1802295"/>
    <lineage>
        <taxon>Bacteria</taxon>
        <taxon>Candidatus Tagaibacteriota</taxon>
    </lineage>
</organism>
<evidence type="ECO:0000313" key="2">
    <source>
        <dbReference type="EMBL" id="OHA14807.1"/>
    </source>
</evidence>
<feature type="transmembrane region" description="Helical" evidence="1">
    <location>
        <begin position="291"/>
        <end position="309"/>
    </location>
</feature>
<evidence type="ECO:0000313" key="3">
    <source>
        <dbReference type="Proteomes" id="UP000178302"/>
    </source>
</evidence>
<feature type="transmembrane region" description="Helical" evidence="1">
    <location>
        <begin position="217"/>
        <end position="237"/>
    </location>
</feature>
<feature type="transmembrane region" description="Helical" evidence="1">
    <location>
        <begin position="316"/>
        <end position="337"/>
    </location>
</feature>
<comment type="caution">
    <text evidence="2">The sequence shown here is derived from an EMBL/GenBank/DDBJ whole genome shotgun (WGS) entry which is preliminary data.</text>
</comment>
<proteinExistence type="predicted"/>
<keyword evidence="1" id="KW-0812">Transmembrane</keyword>
<feature type="transmembrane region" description="Helical" evidence="1">
    <location>
        <begin position="172"/>
        <end position="205"/>
    </location>
</feature>
<evidence type="ECO:0000256" key="1">
    <source>
        <dbReference type="SAM" id="Phobius"/>
    </source>
</evidence>
<name>A0A1G2LT72_9BACT</name>
<accession>A0A1G2LT72</accession>
<reference evidence="2 3" key="1">
    <citation type="journal article" date="2016" name="Nat. Commun.">
        <title>Thousands of microbial genomes shed light on interconnected biogeochemical processes in an aquifer system.</title>
        <authorList>
            <person name="Anantharaman K."/>
            <person name="Brown C.T."/>
            <person name="Hug L.A."/>
            <person name="Sharon I."/>
            <person name="Castelle C.J."/>
            <person name="Probst A.J."/>
            <person name="Thomas B.C."/>
            <person name="Singh A."/>
            <person name="Wilkins M.J."/>
            <person name="Karaoz U."/>
            <person name="Brodie E.L."/>
            <person name="Williams K.H."/>
            <person name="Hubbard S.S."/>
            <person name="Banfield J.F."/>
        </authorList>
    </citation>
    <scope>NUCLEOTIDE SEQUENCE [LARGE SCALE GENOMIC DNA]</scope>
</reference>
<feature type="transmembrane region" description="Helical" evidence="1">
    <location>
        <begin position="548"/>
        <end position="566"/>
    </location>
</feature>
<dbReference type="Proteomes" id="UP000178302">
    <property type="component" value="Unassembled WGS sequence"/>
</dbReference>
<dbReference type="EMBL" id="MHQZ01000003">
    <property type="protein sequence ID" value="OHA14807.1"/>
    <property type="molecule type" value="Genomic_DNA"/>
</dbReference>
<feature type="transmembrane region" description="Helical" evidence="1">
    <location>
        <begin position="139"/>
        <end position="160"/>
    </location>
</feature>
<sequence>MKKELLAIFSIFIVSAVLSWPLTKPGLYQIHDDQQIARLFLFDKALREGQFPVRWVDELGFGYGYPLFVFYPPLVYGLGEIFHFLGFGFIDSVKIVFFLGIFASGLAMYVFAKELWGRLPAMISAFFYMIIPYRAIDVYIRGALAESFAFVWLPLILWSFLKIQQTLKFRYVLYAAAFLAFLMITHNLIFLPFMLLLPFYLLFLIINSPNKKLATSYQLLATILAFALSAFFWLPALLEKKHTIVDNLLIVSLANYNIHFVYPQQLWNWAWGFGGSAEGLADGISFKIGKLHVLISIVTLILAVIYLLIKRAKNSLSIVNCQLTIVFFLLFAFSAFMTTSYSKFIWDRIPPLGYLQFPWRFLTFTALFSSSLAGAFVYLLKVPIVKMVAAAVLIFLLFIPNLKLFKPQTYRFYLTDEKATAADVINWDISFSSFEYLPKGIELYRGPLGTNLVNIDKTDIPSQKIEVFRGQAEIKTQEAKSHRLILTADSENQAKLQANIFNFPGWQVRVNNQNVPIVDNNRLKLITFSLPSGNDRVNIEFKNTPARTIANIISLAAFVSVILIVFSRWRKVKH</sequence>
<keyword evidence="1" id="KW-1133">Transmembrane helix</keyword>
<dbReference type="AlphaFoldDB" id="A0A1G2LT72"/>
<feature type="transmembrane region" description="Helical" evidence="1">
    <location>
        <begin position="357"/>
        <end position="380"/>
    </location>
</feature>
<feature type="transmembrane region" description="Helical" evidence="1">
    <location>
        <begin position="387"/>
        <end position="405"/>
    </location>
</feature>
<gene>
    <name evidence="2" type="ORF">A2909_01280</name>
</gene>
<evidence type="ECO:0008006" key="4">
    <source>
        <dbReference type="Google" id="ProtNLM"/>
    </source>
</evidence>
<keyword evidence="1" id="KW-0472">Membrane</keyword>
<protein>
    <recommendedName>
        <fullName evidence="4">Membrane protein 6-pyruvoyl-tetrahydropterin synthase-related domain-containing protein</fullName>
    </recommendedName>
</protein>